<name>A0A1I1CGV2_9PSEU</name>
<feature type="transmembrane region" description="Helical" evidence="1">
    <location>
        <begin position="20"/>
        <end position="42"/>
    </location>
</feature>
<gene>
    <name evidence="2" type="ORF">SAMN05216266_12762</name>
</gene>
<feature type="transmembrane region" description="Helical" evidence="1">
    <location>
        <begin position="187"/>
        <end position="212"/>
    </location>
</feature>
<feature type="transmembrane region" description="Helical" evidence="1">
    <location>
        <begin position="49"/>
        <end position="67"/>
    </location>
</feature>
<sequence length="385" mass="39211">MTAMGITLTLHVVTELGRGYGAAGLVGTATTLGSAMGAPLIGRMIDRHGLRPVVALCGSISTLFWLATPHLSYPVLLAVALPAGILIVPASSISRQIISAKVPPPARRTAFAMDTISVETTFMIGPAAGILVSTRVSSTAALTGIGVAFGLVAVALYVLNPPVRGVAEAAPAPGMRPPIRTWLTGRLVATLLIACGALFVLIGTELAALAALRDNGEVGWTGVVIAVMCVASLIGGLVHGAVHRSLRQLPLMVLLAVLVIPVGLFDQPWWLLALALIPMNFVCAPTLAATTEAVSELAPPGVRGEAMGLQDSGTRIGMALGAPAVGFVMDNSSPAWGFAAAGIGGLALAAVGIVFQYRDRGTALSRESASREAADLASAPTFPGK</sequence>
<feature type="transmembrane region" description="Helical" evidence="1">
    <location>
        <begin position="218"/>
        <end position="242"/>
    </location>
</feature>
<dbReference type="GO" id="GO:0022857">
    <property type="term" value="F:transmembrane transporter activity"/>
    <property type="evidence" value="ECO:0007669"/>
    <property type="project" value="InterPro"/>
</dbReference>
<dbReference type="SUPFAM" id="SSF103473">
    <property type="entry name" value="MFS general substrate transporter"/>
    <property type="match status" value="1"/>
</dbReference>
<dbReference type="InterPro" id="IPR011701">
    <property type="entry name" value="MFS"/>
</dbReference>
<dbReference type="PANTHER" id="PTHR23542">
    <property type="match status" value="1"/>
</dbReference>
<dbReference type="EMBL" id="FOKG01000027">
    <property type="protein sequence ID" value="SFB61236.1"/>
    <property type="molecule type" value="Genomic_DNA"/>
</dbReference>
<accession>A0A1I1CGV2</accession>
<keyword evidence="1" id="KW-0472">Membrane</keyword>
<dbReference type="Pfam" id="PF07690">
    <property type="entry name" value="MFS_1"/>
    <property type="match status" value="1"/>
</dbReference>
<feature type="transmembrane region" description="Helical" evidence="1">
    <location>
        <begin position="335"/>
        <end position="357"/>
    </location>
</feature>
<proteinExistence type="predicted"/>
<dbReference type="AlphaFoldDB" id="A0A1I1CGV2"/>
<evidence type="ECO:0000313" key="3">
    <source>
        <dbReference type="Proteomes" id="UP000243799"/>
    </source>
</evidence>
<feature type="transmembrane region" description="Helical" evidence="1">
    <location>
        <begin position="111"/>
        <end position="132"/>
    </location>
</feature>
<reference evidence="3" key="1">
    <citation type="submission" date="2016-10" db="EMBL/GenBank/DDBJ databases">
        <authorList>
            <person name="Varghese N."/>
            <person name="Submissions S."/>
        </authorList>
    </citation>
    <scope>NUCLEOTIDE SEQUENCE [LARGE SCALE GENOMIC DNA]</scope>
    <source>
        <strain evidence="3">CGMCC 4.3568</strain>
    </source>
</reference>
<keyword evidence="1" id="KW-1133">Transmembrane helix</keyword>
<keyword evidence="3" id="KW-1185">Reference proteome</keyword>
<feature type="transmembrane region" description="Helical" evidence="1">
    <location>
        <begin position="73"/>
        <end position="90"/>
    </location>
</feature>
<feature type="transmembrane region" description="Helical" evidence="1">
    <location>
        <begin position="138"/>
        <end position="159"/>
    </location>
</feature>
<evidence type="ECO:0000313" key="2">
    <source>
        <dbReference type="EMBL" id="SFB61236.1"/>
    </source>
</evidence>
<feature type="transmembrane region" description="Helical" evidence="1">
    <location>
        <begin position="249"/>
        <end position="265"/>
    </location>
</feature>
<dbReference type="InterPro" id="IPR036259">
    <property type="entry name" value="MFS_trans_sf"/>
</dbReference>
<dbReference type="STRING" id="490629.SAMN05216266_12762"/>
<dbReference type="OrthoDB" id="4229605at2"/>
<evidence type="ECO:0000256" key="1">
    <source>
        <dbReference type="SAM" id="Phobius"/>
    </source>
</evidence>
<organism evidence="2 3">
    <name type="scientific">Amycolatopsis marina</name>
    <dbReference type="NCBI Taxonomy" id="490629"/>
    <lineage>
        <taxon>Bacteria</taxon>
        <taxon>Bacillati</taxon>
        <taxon>Actinomycetota</taxon>
        <taxon>Actinomycetes</taxon>
        <taxon>Pseudonocardiales</taxon>
        <taxon>Pseudonocardiaceae</taxon>
        <taxon>Amycolatopsis</taxon>
    </lineage>
</organism>
<keyword evidence="1" id="KW-0812">Transmembrane</keyword>
<protein>
    <submittedName>
        <fullName evidence="2">Predicted arabinose efflux permease, MFS family</fullName>
    </submittedName>
</protein>
<dbReference type="Gene3D" id="1.20.1250.20">
    <property type="entry name" value="MFS general substrate transporter like domains"/>
    <property type="match status" value="1"/>
</dbReference>
<dbReference type="RefSeq" id="WP_091678443.1">
    <property type="nucleotide sequence ID" value="NZ_FOKG01000027.1"/>
</dbReference>
<dbReference type="Proteomes" id="UP000243799">
    <property type="component" value="Unassembled WGS sequence"/>
</dbReference>
<dbReference type="PANTHER" id="PTHR23542:SF1">
    <property type="entry name" value="MAJOR FACILITATOR SUPERFAMILY (MFS) PROFILE DOMAIN-CONTAINING PROTEIN"/>
    <property type="match status" value="1"/>
</dbReference>